<dbReference type="InterPro" id="IPR011493">
    <property type="entry name" value="GLUG"/>
</dbReference>
<proteinExistence type="predicted"/>
<dbReference type="SMART" id="SM00060">
    <property type="entry name" value="FN3"/>
    <property type="match status" value="1"/>
</dbReference>
<name>A0ABQ1N6L3_9BACT</name>
<comment type="caution">
    <text evidence="2">The sequence shown here is derived from an EMBL/GenBank/DDBJ whole genome shotgun (WGS) entry which is preliminary data.</text>
</comment>
<evidence type="ECO:0000313" key="3">
    <source>
        <dbReference type="Proteomes" id="UP000635885"/>
    </source>
</evidence>
<dbReference type="NCBIfam" id="TIGR04131">
    <property type="entry name" value="Bac_Flav_CTERM"/>
    <property type="match status" value="1"/>
</dbReference>
<dbReference type="InterPro" id="IPR003961">
    <property type="entry name" value="FN3_dom"/>
</dbReference>
<dbReference type="InterPro" id="IPR026341">
    <property type="entry name" value="T9SS_type_B"/>
</dbReference>
<evidence type="ECO:0000313" key="2">
    <source>
        <dbReference type="EMBL" id="GGC54937.1"/>
    </source>
</evidence>
<dbReference type="InterPro" id="IPR036116">
    <property type="entry name" value="FN3_sf"/>
</dbReference>
<feature type="domain" description="Fibronectin type-III" evidence="1">
    <location>
        <begin position="3816"/>
        <end position="3914"/>
    </location>
</feature>
<dbReference type="SUPFAM" id="SSF49265">
    <property type="entry name" value="Fibronectin type III"/>
    <property type="match status" value="1"/>
</dbReference>
<reference evidence="3" key="1">
    <citation type="journal article" date="2019" name="Int. J. Syst. Evol. Microbiol.">
        <title>The Global Catalogue of Microorganisms (GCM) 10K type strain sequencing project: providing services to taxonomists for standard genome sequencing and annotation.</title>
        <authorList>
            <consortium name="The Broad Institute Genomics Platform"/>
            <consortium name="The Broad Institute Genome Sequencing Center for Infectious Disease"/>
            <person name="Wu L."/>
            <person name="Ma J."/>
        </authorList>
    </citation>
    <scope>NUCLEOTIDE SEQUENCE [LARGE SCALE GENOMIC DNA]</scope>
    <source>
        <strain evidence="3">CGMCC 1.12479</strain>
    </source>
</reference>
<dbReference type="EMBL" id="BMFD01000027">
    <property type="protein sequence ID" value="GGC54937.1"/>
    <property type="molecule type" value="Genomic_DNA"/>
</dbReference>
<dbReference type="Pfam" id="PF18676">
    <property type="entry name" value="MBG_2"/>
    <property type="match status" value="1"/>
</dbReference>
<dbReference type="Pfam" id="PF13585">
    <property type="entry name" value="CHU_C"/>
    <property type="match status" value="1"/>
</dbReference>
<dbReference type="InterPro" id="IPR041286">
    <property type="entry name" value="MBG_2"/>
</dbReference>
<dbReference type="PROSITE" id="PS50853">
    <property type="entry name" value="FN3"/>
    <property type="match status" value="1"/>
</dbReference>
<evidence type="ECO:0000259" key="1">
    <source>
        <dbReference type="PROSITE" id="PS50853"/>
    </source>
</evidence>
<dbReference type="Gene3D" id="1.20.1270.70">
    <property type="entry name" value="Designed single chain three-helix bundle"/>
    <property type="match status" value="1"/>
</dbReference>
<protein>
    <recommendedName>
        <fullName evidence="1">Fibronectin type-III domain-containing protein</fullName>
    </recommendedName>
</protein>
<dbReference type="Gene3D" id="2.160.20.110">
    <property type="match status" value="10"/>
</dbReference>
<dbReference type="Proteomes" id="UP000635885">
    <property type="component" value="Unassembled WGS sequence"/>
</dbReference>
<dbReference type="InterPro" id="IPR013783">
    <property type="entry name" value="Ig-like_fold"/>
</dbReference>
<gene>
    <name evidence="2" type="ORF">GCM10010993_36630</name>
</gene>
<accession>A0ABQ1N6L3</accession>
<dbReference type="Pfam" id="PF07581">
    <property type="entry name" value="Glug"/>
    <property type="match status" value="2"/>
</dbReference>
<sequence length="4412" mass="460670">MINTAQELDNIRNNLAGSYKLGANIDLSSISSWVPIGDAYNPFTGILDGAGFKITGLTIVGTSLPDRNKTASITNSNNNDFVGLFGYTLDAEIKNLGIGINQISARTSVGGLAGRIRGTTVSNVFIYGGKIVADGINGTQTPISNTTSVYVGGLVGEVGVNPSGSKIENSYVVDTEIVGVNFVGGLIGRLGLPTSNPNQILNSYAAAKITASGTSSIGGFIGGTFENGGTAGITFANNFWDTSASGRTNNTIHDIALGRTTEQMKLESNFTNWVFTNIWAIEGPESSSLFISYPYLQSNTQNPKPGLQNVERVDEITDVKVNNKTALTGSDAIDTFAGIVEVDVTYNIRNQVGNIMSAETATLTINNNSGGKITISGNKVTFLSNTANGTYTITIKSDSRTTTTATVQVEVRNFADKTALQAKVDEVNSENLDEINYTSASWTTFSGTLTSSQVVLDNANATQEQVDNSLATLTGSRGDLAPIFPVGNGDDIPYQITTAEQLNAIRYFLDKNFILMNDLDLTDDLAPNGQFYNAGKGWQPIGDSTNPFKGVFDGKDFEIKNLSIVRADEDYVGLFGTTFTGAVLKNLQVSGEIIGKVYTGALVGVNGGTVDNVHSKTSVKGSSNLGGLVGLNQGGTITKSSATGNVTSTAAESTDPAVRQTAEYIGGLVGLNSSGSISQSFASGNVYGGQIVGGLVGANDQLNATIADCYAFGAVEGTSDLDVGGFVGYNNGGAIIRSYSAGQVTGPVSDTGGFIGANTSGTITNSFWDVETSGLGNHGDDNLGATGKTTAEMKTLATFTGATWDFTAIWTMAQGSRQSYPYFGALAQDPIPGVVVSLIGDGTDAIPYQITDWYQLDEVRNRLDKSFKLMNNLDDNSPGYQVLASVTSNDGKGWQPIGDDTLNSSDLPIGRFKGTFDGGGFTISGLVINRPEERRVGLFGYIDEATIENLGLISPEVTAKEQVGSLIGQGDVSTVTNCYASDVQVISTNFGNDGEEVGGLVGYFRGSHILKSYATGIAKGPERVGGLVGAMGSLEGTRSSIKESYADVTVAYEAESFSSGHQRFGGLVGNLFGSDIFDSFALGNVSGSAAGGLIGRVGDNNGTVISRSYSVGQVTGEGVGGFIGDISNDGDLTISDSYWDITTSGTTSSAGFITINTTNQEAIGKTTAEMQELTTFGGLDADNRIWDVVAEDDLTSDYPSLRWTTSSTSSAVWLMPKKVAVTQANAVYENFLQEGGVVGQQACASCNLTLTNGELNFTVGDPTELTGGSTSIDIADYPGYRVGEVIDGGVELGALIITGDELEVAQDVTWEGFDIILRSQGDIRILAEMTATGAEDKVILEYGQGAVAAENEAKYDFGLTAEGFAGKLNLQAGANFSTKLGSDGTAMEWTVITALGSEGDEDEEDALNSLQGLAYSSKLVGNYVLGADIDASATNTWNSGEGFEPIGDFELNPSFSGNFDGLGHLITNLIINRESNDIQGLFGKVVGSENLIVKISNTGLTGVNVKGRNSVGSLIGSSDYTHISDAFASGTVVGGDAVGGLLGYLSPGAISGSFADVAVDATGGAGGLAGSVYDVIVSDSYALGAVDGDDNTGGLVGNTGESSYLNTYATGTVSGSQYVGGLLGYAYEDVITDSYATGDVSGDENVGGLIGEAYSWSASVEIIKSHALGNVTGTADLDFEGKIGGLVGTIWADEKDIIIDDSFAEGTVSGLKKIGGLVGEALSGSSNDVTTSLKLTKGKATGAISGYREVGGLIGYMEDAVIEESHTTGVVSDIQFEGPGMHIGGLVGDAKGGSISDSYTTGDVSAPNSNYVGGLIGRTSKTDLLKVRADGEIQGINGVGGLVGQSLGGSINLSSASGEVTGSFLVGGLIGDAESYDGEISVNLSFAVGDVVGGGFVGGFIGYTYSDYLLTVSNSFAVGNATADNDNVGGFIGHLEKGDGNTSISNVYSTGTVIGPEGLAGGLVGDIWENAVEMENSYWDIETSGLTTSAGGEGKTTAEMQDIRTFRGMDPDSPEWVAEVSTLENINYPTLFWTTLGEGEEADDNDPIWLMPKVSLSQAVYLPYDNFLQEGGSITQQACASCELKLEAGELTFTVGNAADLAQFVEPDNSASSEGFNLGEFEDLGAVFAGLIITGDSLVVAQDVTWEGFDVILRSQGDIRILADMTATGAEDKVTLEYGQDAVAADNESQYDFGLTAEGFAGKLNLQAGQNFSTKLGSDGDAVAWTVITDLGAAGDESSASASNSLQGLAHESKVEGNYVLGADIDASATSTWNSGEGFEPIGYDAWDNPEPFLGRFDGLGHKITALTIDRPTTDGVALFGYAEDALFQNLNLDQANMSGEGEVATLAGRAKDTAVREVIASGTVVSDDDDYIGGLIGYLEDNSELDHAYADVEVSGGDDEVGGLIGQMDGPVKRATAYGNVSGFDHVGGLIGYLGSNSSVAFSSASGDVEGERYVGGLIGDISIGDEKTTVAESHASGTVKSNRNTTSSVYVGGLIGRAEASDESSSAHIEITNSHYKGESVEAIGDYVGGLIGYVRDVQIDSASATGAISGDGYLGGLIGSVEPNKDAKSVITRVHATGNVTGTGDYIGGLIGESENVALYLAFATGNVVGEEEIGGLIGDMYKTTIDSVYATGNVSGEDEIGGLVGYAGGVLGTSGEREVLISRAYATGNVTGTDGEIGGLVGNLRRGGIVDSYALGNVEGAADHVGGLVGEARDVFVRNSYASGTVKSTYDDSDAYVGGLIGRAEVSRDGLEPLEITNSHYKGESVEAIGGRVGGLIGYAGYDRFYSNPPSILYVRIDSASATGNVSGGRSYVGGLIGDVRGVDNGPKSQITRVHAMGNVTGGDDEVGGLIGYARVVELSDAFATGDVEGADDDIGGLIGGMYNTKIDSVYATGDVIGLDGVGGLVGGAGAATAGDILISRAYATGNVIGTEDEVGGLVGSLYQGGIDQSYALGNVSGEYRVGGLVGYADEDSHIQNSMAFGDVEGTVTTSTRGVGGLVGELEASSVVNSYSVGLVTRQSGQDIGGLIGRIDSNSSVTDSYWDTETSGLTESAEGEGKTTAEMQALATFLGGDEPWSIVRADADGLESPYPTLRWTTEVEADGIWLIAKNLGETTVEAILDQTYTGSGIEPELVIKDGNDILVAGVDYELSFEDNINVGTAKVTISSVEGGKFLGTTSASFEITGKQLTVASQELELSKPYDGTISASIDSIELDGVVAGEEVTVTAVASYDNANSGTGRTITVVYTIAGEDADNYLAPEDLVVTNGVITKAQLTLASQELTTEKVFDSSTTAAVSDIVLSGVVGDEEVEATGVATYDNANVGTDKAITVVYTIAGEDAGNYLAPEDVVVETAVITAKTLPAQELVIEDQVFTGAEITVTLTVKDGDVILEEGVDYEVTYTDNTDAGTATVTVTGIGNYAGTLTSTFEIESKSLEDAEIGEIATQSYTGSPLTPSVTVKDGTVSLEEGKDFTVSYTDNINVGTATVTVTGIGNYAGTLTSTFEIESKSLEDAEIGEIAAQTYTGSPLTPTITVKDVEVILEEGVDYEVTLTDNTDAGTATVTVTGIGNYAGTLTSTFEIESKSLEDAEIGEITAQSYTGSPLTPAVSVKDGEVILEEGVDYEVTFTDNTDAGTATVTVTGIGNYASTITSTFEIESKSLEDAEIGEIAAQSYTGSALTPTVMVKDGTVTLEEDKDFTVTYSNNMNAGTATVTVTGIGNYAGSITSSFTIDKHQVTVIAADAERNFGEENPVFTFSYEGLLNDDKRVAVEPAISTPATSSSLPGTYPIVLTGGSDPNYELTLVNGVLTVIDPYISPVQNLVGQVDDKEVSLSWEAPAESATDILGYRIEVSEDGENYTLLTETEALEYLAADLTNSQKYWFRISAFTAFSVGEEKVIGPLIPIAPVTDDNSTIPTQDPGTYTFTLDGNEEDVFLDIVDDALVFEAGSLKMDLAAARATGDQLPILEGLLVLEPNGIAKVNGEGFKQNTAVAVWLIENVEGNAGGRIRVEDTYLQTRMLEVNASWQQTARVMGSQPGKVYFLGYADIDQLGKFSASMNIPADIKPGRYTLQATGITTAGSEMSLNLGAILMLDLDLDTDGDGVPDVYEYMQGTDPNNVHEYRDSNGDGVPDYVRERSPIEYYVPGAVQSAWGQVLAANDLPKEVVLMNGFGQLVFLEVNWNLSTVNVFSRGNYEVIGELVIPQGMFNAYDIKATIEVLILPKAKPEDILLSNSTFDGARTSQEVAIGTLSVVDPIDNIHVLGVPYDLEDNRYFRVINNVLYWSSEDPAAGRTTFKVVVRVTDRDFNTLDKVFEITRNRERVSEIEIYNTFTPDGDGINDNWGVPEIRYYTGARVQVFERSGKRLFYTEDPDQRWDGTFESKEMPVGSYYWTLEVRETGEVRKGILNLLRK</sequence>
<organism evidence="2 3">
    <name type="scientific">Belliella aquatica</name>
    <dbReference type="NCBI Taxonomy" id="1323734"/>
    <lineage>
        <taxon>Bacteria</taxon>
        <taxon>Pseudomonadati</taxon>
        <taxon>Bacteroidota</taxon>
        <taxon>Cytophagia</taxon>
        <taxon>Cytophagales</taxon>
        <taxon>Cyclobacteriaceae</taxon>
        <taxon>Belliella</taxon>
    </lineage>
</organism>
<dbReference type="Pfam" id="PF18657">
    <property type="entry name" value="YDG"/>
    <property type="match status" value="2"/>
</dbReference>
<dbReference type="Gene3D" id="2.60.40.10">
    <property type="entry name" value="Immunoglobulins"/>
    <property type="match status" value="1"/>
</dbReference>
<dbReference type="CDD" id="cd00063">
    <property type="entry name" value="FN3"/>
    <property type="match status" value="1"/>
</dbReference>
<keyword evidence="3" id="KW-1185">Reference proteome</keyword>
<dbReference type="InterPro" id="IPR041248">
    <property type="entry name" value="YDG"/>
</dbReference>